<evidence type="ECO:0000256" key="6">
    <source>
        <dbReference type="ARBA" id="ARBA00023316"/>
    </source>
</evidence>
<evidence type="ECO:0000256" key="5">
    <source>
        <dbReference type="ARBA" id="ARBA00023306"/>
    </source>
</evidence>
<dbReference type="InterPro" id="IPR004101">
    <property type="entry name" value="Mur_ligase_C"/>
</dbReference>
<feature type="domain" description="Mur ligase C-terminal" evidence="8">
    <location>
        <begin position="337"/>
        <end position="470"/>
    </location>
</feature>
<evidence type="ECO:0000256" key="4">
    <source>
        <dbReference type="ARBA" id="ARBA00022984"/>
    </source>
</evidence>
<dbReference type="SUPFAM" id="SSF53244">
    <property type="entry name" value="MurD-like peptide ligases, peptide-binding domain"/>
    <property type="match status" value="1"/>
</dbReference>
<dbReference type="InterPro" id="IPR036565">
    <property type="entry name" value="Mur-like_cat_sf"/>
</dbReference>
<evidence type="ECO:0000259" key="9">
    <source>
        <dbReference type="Pfam" id="PF08245"/>
    </source>
</evidence>
<comment type="pathway">
    <text evidence="1">Cell wall biogenesis; peptidoglycan biosynthesis.</text>
</comment>
<dbReference type="GO" id="GO:0008360">
    <property type="term" value="P:regulation of cell shape"/>
    <property type="evidence" value="ECO:0007669"/>
    <property type="project" value="UniProtKB-KW"/>
</dbReference>
<dbReference type="InterPro" id="IPR013221">
    <property type="entry name" value="Mur_ligase_cen"/>
</dbReference>
<dbReference type="RefSeq" id="WP_004821621.1">
    <property type="nucleotide sequence ID" value="NZ_UGTH01000001.1"/>
</dbReference>
<dbReference type="Pfam" id="PF08245">
    <property type="entry name" value="Mur_ligase_M"/>
    <property type="match status" value="1"/>
</dbReference>
<protein>
    <submittedName>
        <fullName evidence="10">UDP-N-acetylmuramoyl-L-alanyl-D-glutamate--2,6-diaminopimelate ligase</fullName>
        <ecNumber evidence="10">6.3.2.13</ecNumber>
    </submittedName>
</protein>
<sequence>MRLNQLIDDFSKLGIENLDIKNIRYNSNDVESGDLFVATKGYVTDGHKYVKNAYEKGAVVAVVEDYVDVDIPQIKVENSRIALADLSNRYFNSPSEKLNMVGITATNGKTTTSFMLDTIYRLAGYKTGIIGTVYTKYADVMVPSILTTPESYDLQRYLSDMVENKIKKVTMEVSSSAQELYRNKNIDFNIVTFNNFSREHIDQHGSFENYYKFKSKLIREAKDKTACVLNMDFDEIAKLKDETKGQVVAYSLKNSAYDCTIKDLDLSTGFGKFTFEVLKEIEFNGIKIKPEKFDIELSASGYSSVMNAVAAIIVALLEGIDKEIIIKALKLFSGVERRCEMIYDGSFKVLDDHFANVRNIDVTLDTLKQMKYKNLHVLYAIRGSRGVELNRETSERMVQWFKDLGLDKVIATLSKDVVGKKDIVLDEELEVFKNTMSEHDMNFEIIDTLSEAIRVTLDDVNDGDVLLLAGCQGMDKGAGFLFDELSKMNKTDLEVLKDKVENRIC</sequence>
<dbReference type="Proteomes" id="UP000254777">
    <property type="component" value="Unassembled WGS sequence"/>
</dbReference>
<dbReference type="Gene3D" id="3.90.190.20">
    <property type="entry name" value="Mur ligase, C-terminal domain"/>
    <property type="match status" value="1"/>
</dbReference>
<evidence type="ECO:0000256" key="3">
    <source>
        <dbReference type="ARBA" id="ARBA00022960"/>
    </source>
</evidence>
<keyword evidence="10" id="KW-0436">Ligase</keyword>
<evidence type="ECO:0000313" key="10">
    <source>
        <dbReference type="EMBL" id="SUB76133.1"/>
    </source>
</evidence>
<keyword evidence="6" id="KW-0961">Cell wall biogenesis/degradation</keyword>
<dbReference type="InterPro" id="IPR035911">
    <property type="entry name" value="MurE/MurF_N"/>
</dbReference>
<dbReference type="PANTHER" id="PTHR23135:SF4">
    <property type="entry name" value="UDP-N-ACETYLMURAMOYL-L-ALANYL-D-GLUTAMATE--2,6-DIAMINOPIMELATE LIGASE MURE HOMOLOG, CHLOROPLASTIC"/>
    <property type="match status" value="1"/>
</dbReference>
<dbReference type="Pfam" id="PF01225">
    <property type="entry name" value="Mur_ligase"/>
    <property type="match status" value="1"/>
</dbReference>
<feature type="domain" description="Mur ligase central" evidence="9">
    <location>
        <begin position="103"/>
        <end position="315"/>
    </location>
</feature>
<dbReference type="AlphaFoldDB" id="A0A379DFT3"/>
<proteinExistence type="predicted"/>
<keyword evidence="5" id="KW-0131">Cell cycle</keyword>
<dbReference type="SUPFAM" id="SSF63418">
    <property type="entry name" value="MurE/MurF N-terminal domain"/>
    <property type="match status" value="1"/>
</dbReference>
<reference evidence="10 11" key="1">
    <citation type="submission" date="2018-06" db="EMBL/GenBank/DDBJ databases">
        <authorList>
            <consortium name="Pathogen Informatics"/>
            <person name="Doyle S."/>
        </authorList>
    </citation>
    <scope>NUCLEOTIDE SEQUENCE [LARGE SCALE GENOMIC DNA]</scope>
    <source>
        <strain evidence="10 11">NCTC11088</strain>
    </source>
</reference>
<evidence type="ECO:0000259" key="8">
    <source>
        <dbReference type="Pfam" id="PF02875"/>
    </source>
</evidence>
<dbReference type="GO" id="GO:0008765">
    <property type="term" value="F:UDP-N-acetylmuramoylalanyl-D-glutamate-2,6-diaminopimelate ligase activity"/>
    <property type="evidence" value="ECO:0007669"/>
    <property type="project" value="UniProtKB-EC"/>
</dbReference>
<dbReference type="GO" id="GO:0009252">
    <property type="term" value="P:peptidoglycan biosynthetic process"/>
    <property type="evidence" value="ECO:0007669"/>
    <property type="project" value="UniProtKB-KW"/>
</dbReference>
<dbReference type="Gene3D" id="3.40.1190.10">
    <property type="entry name" value="Mur-like, catalytic domain"/>
    <property type="match status" value="1"/>
</dbReference>
<dbReference type="Pfam" id="PF02875">
    <property type="entry name" value="Mur_ligase_C"/>
    <property type="match status" value="1"/>
</dbReference>
<evidence type="ECO:0000256" key="1">
    <source>
        <dbReference type="ARBA" id="ARBA00004752"/>
    </source>
</evidence>
<dbReference type="GO" id="GO:0005524">
    <property type="term" value="F:ATP binding"/>
    <property type="evidence" value="ECO:0007669"/>
    <property type="project" value="InterPro"/>
</dbReference>
<dbReference type="EMBL" id="UGTH01000001">
    <property type="protein sequence ID" value="SUB76133.1"/>
    <property type="molecule type" value="Genomic_DNA"/>
</dbReference>
<keyword evidence="2" id="KW-0132">Cell division</keyword>
<evidence type="ECO:0000259" key="7">
    <source>
        <dbReference type="Pfam" id="PF01225"/>
    </source>
</evidence>
<dbReference type="InterPro" id="IPR000713">
    <property type="entry name" value="Mur_ligase_N"/>
</dbReference>
<gene>
    <name evidence="10" type="primary">murE</name>
    <name evidence="10" type="ORF">NCTC11088_01945</name>
</gene>
<accession>A0A379DFT3</accession>
<dbReference type="EC" id="6.3.2.13" evidence="10"/>
<keyword evidence="3" id="KW-0133">Cell shape</keyword>
<dbReference type="InterPro" id="IPR036615">
    <property type="entry name" value="Mur_ligase_C_dom_sf"/>
</dbReference>
<dbReference type="GO" id="GO:0071555">
    <property type="term" value="P:cell wall organization"/>
    <property type="evidence" value="ECO:0007669"/>
    <property type="project" value="UniProtKB-KW"/>
</dbReference>
<dbReference type="PANTHER" id="PTHR23135">
    <property type="entry name" value="MUR LIGASE FAMILY MEMBER"/>
    <property type="match status" value="1"/>
</dbReference>
<organism evidence="10 11">
    <name type="scientific">Peptoniphilus indolicus</name>
    <dbReference type="NCBI Taxonomy" id="33030"/>
    <lineage>
        <taxon>Bacteria</taxon>
        <taxon>Bacillati</taxon>
        <taxon>Bacillota</taxon>
        <taxon>Tissierellia</taxon>
        <taxon>Tissierellales</taxon>
        <taxon>Peptoniphilaceae</taxon>
        <taxon>Peptoniphilus</taxon>
    </lineage>
</organism>
<feature type="domain" description="Mur ligase N-terminal catalytic" evidence="7">
    <location>
        <begin position="20"/>
        <end position="89"/>
    </location>
</feature>
<keyword evidence="4" id="KW-0573">Peptidoglycan synthesis</keyword>
<evidence type="ECO:0000313" key="11">
    <source>
        <dbReference type="Proteomes" id="UP000254777"/>
    </source>
</evidence>
<name>A0A379DFT3_9FIRM</name>
<evidence type="ECO:0000256" key="2">
    <source>
        <dbReference type="ARBA" id="ARBA00022618"/>
    </source>
</evidence>
<dbReference type="GO" id="GO:0051301">
    <property type="term" value="P:cell division"/>
    <property type="evidence" value="ECO:0007669"/>
    <property type="project" value="UniProtKB-KW"/>
</dbReference>
<dbReference type="SUPFAM" id="SSF53623">
    <property type="entry name" value="MurD-like peptide ligases, catalytic domain"/>
    <property type="match status" value="1"/>
</dbReference>
<dbReference type="Gene3D" id="3.40.1390.10">
    <property type="entry name" value="MurE/MurF, N-terminal domain"/>
    <property type="match status" value="1"/>
</dbReference>